<dbReference type="Pfam" id="PF08100">
    <property type="entry name" value="Dimerisation"/>
    <property type="match status" value="1"/>
</dbReference>
<evidence type="ECO:0000313" key="7">
    <source>
        <dbReference type="Proteomes" id="UP001320159"/>
    </source>
</evidence>
<dbReference type="GO" id="GO:0032259">
    <property type="term" value="P:methylation"/>
    <property type="evidence" value="ECO:0007669"/>
    <property type="project" value="UniProtKB-KW"/>
</dbReference>
<dbReference type="InterPro" id="IPR001077">
    <property type="entry name" value="COMT_C"/>
</dbReference>
<feature type="domain" description="O-methyltransferase C-terminal" evidence="4">
    <location>
        <begin position="157"/>
        <end position="276"/>
    </location>
</feature>
<dbReference type="RefSeq" id="WP_230742244.1">
    <property type="nucleotide sequence ID" value="NZ_PGCK01000008.1"/>
</dbReference>
<dbReference type="AlphaFoldDB" id="A0AAP2W7T7"/>
<evidence type="ECO:0008006" key="8">
    <source>
        <dbReference type="Google" id="ProtNLM"/>
    </source>
</evidence>
<keyword evidence="2" id="KW-0808">Transferase</keyword>
<evidence type="ECO:0000256" key="2">
    <source>
        <dbReference type="ARBA" id="ARBA00022679"/>
    </source>
</evidence>
<dbReference type="Pfam" id="PF00891">
    <property type="entry name" value="Methyltransf_2"/>
    <property type="match status" value="1"/>
</dbReference>
<reference evidence="6 7" key="1">
    <citation type="submission" date="2017-11" db="EMBL/GenBank/DDBJ databases">
        <title>Isolation and Characterization of Family Methanocellaceae Species from Potential Methane Hydrate Area Offshore Southwestern Taiwan.</title>
        <authorList>
            <person name="Zhang W.-L."/>
            <person name="Chen W.-C."/>
            <person name="Lai M.-C."/>
            <person name="Chen S.-C."/>
        </authorList>
    </citation>
    <scope>NUCLEOTIDE SEQUENCE [LARGE SCALE GENOMIC DNA]</scope>
    <source>
        <strain evidence="6 7">CWC-04</strain>
    </source>
</reference>
<evidence type="ECO:0000313" key="6">
    <source>
        <dbReference type="EMBL" id="MCD1295391.1"/>
    </source>
</evidence>
<comment type="caution">
    <text evidence="6">The sequence shown here is derived from an EMBL/GenBank/DDBJ whole genome shotgun (WGS) entry which is preliminary data.</text>
</comment>
<dbReference type="GO" id="GO:0008171">
    <property type="term" value="F:O-methyltransferase activity"/>
    <property type="evidence" value="ECO:0007669"/>
    <property type="project" value="InterPro"/>
</dbReference>
<gene>
    <name evidence="6" type="ORF">CUJ83_10310</name>
</gene>
<evidence type="ECO:0000256" key="1">
    <source>
        <dbReference type="ARBA" id="ARBA00022603"/>
    </source>
</evidence>
<feature type="domain" description="O-methyltransferase dimerisation" evidence="5">
    <location>
        <begin position="29"/>
        <end position="101"/>
    </location>
</feature>
<dbReference type="GO" id="GO:0046983">
    <property type="term" value="F:protein dimerization activity"/>
    <property type="evidence" value="ECO:0007669"/>
    <property type="project" value="InterPro"/>
</dbReference>
<dbReference type="PANTHER" id="PTHR43712">
    <property type="entry name" value="PUTATIVE (AFU_ORTHOLOGUE AFUA_4G14580)-RELATED"/>
    <property type="match status" value="1"/>
</dbReference>
<dbReference type="SUPFAM" id="SSF53335">
    <property type="entry name" value="S-adenosyl-L-methionine-dependent methyltransferases"/>
    <property type="match status" value="1"/>
</dbReference>
<keyword evidence="7" id="KW-1185">Reference proteome</keyword>
<evidence type="ECO:0000259" key="4">
    <source>
        <dbReference type="Pfam" id="PF00891"/>
    </source>
</evidence>
<dbReference type="Gene3D" id="3.40.50.150">
    <property type="entry name" value="Vaccinia Virus protein VP39"/>
    <property type="match status" value="1"/>
</dbReference>
<organism evidence="6 7">
    <name type="scientific">Methanooceanicella nereidis</name>
    <dbReference type="NCBI Taxonomy" id="2052831"/>
    <lineage>
        <taxon>Archaea</taxon>
        <taxon>Methanobacteriati</taxon>
        <taxon>Methanobacteriota</taxon>
        <taxon>Stenosarchaea group</taxon>
        <taxon>Methanomicrobia</taxon>
        <taxon>Methanocellales</taxon>
        <taxon>Methanocellaceae</taxon>
        <taxon>Methanooceanicella</taxon>
    </lineage>
</organism>
<keyword evidence="3" id="KW-0949">S-adenosyl-L-methionine</keyword>
<dbReference type="Gene3D" id="1.10.10.10">
    <property type="entry name" value="Winged helix-like DNA-binding domain superfamily/Winged helix DNA-binding domain"/>
    <property type="match status" value="1"/>
</dbReference>
<dbReference type="SUPFAM" id="SSF46785">
    <property type="entry name" value="Winged helix' DNA-binding domain"/>
    <property type="match status" value="1"/>
</dbReference>
<proteinExistence type="predicted"/>
<evidence type="ECO:0000256" key="3">
    <source>
        <dbReference type="ARBA" id="ARBA00022691"/>
    </source>
</evidence>
<dbReference type="Proteomes" id="UP001320159">
    <property type="component" value="Unassembled WGS sequence"/>
</dbReference>
<dbReference type="CDD" id="cd02440">
    <property type="entry name" value="AdoMet_MTases"/>
    <property type="match status" value="1"/>
</dbReference>
<dbReference type="EMBL" id="PGCK01000008">
    <property type="protein sequence ID" value="MCD1295391.1"/>
    <property type="molecule type" value="Genomic_DNA"/>
</dbReference>
<dbReference type="InterPro" id="IPR036388">
    <property type="entry name" value="WH-like_DNA-bd_sf"/>
</dbReference>
<dbReference type="PANTHER" id="PTHR43712:SF2">
    <property type="entry name" value="O-METHYLTRANSFERASE CICE"/>
    <property type="match status" value="1"/>
</dbReference>
<name>A0AAP2W7T7_9EURY</name>
<dbReference type="InterPro" id="IPR036390">
    <property type="entry name" value="WH_DNA-bd_sf"/>
</dbReference>
<dbReference type="InterPro" id="IPR029063">
    <property type="entry name" value="SAM-dependent_MTases_sf"/>
</dbReference>
<evidence type="ECO:0000259" key="5">
    <source>
        <dbReference type="Pfam" id="PF08100"/>
    </source>
</evidence>
<sequence length="331" mass="36965">MLKIRDPVKIMDIELMPENIRELLKYRKLFEVVKLSVETGLYSHMDTPKTVSDLSEATGIEPGFLERLLKALGKFGYVQILKDGDKIAYVNTPVSDQYLNSDSLTYIGTKVFEDIETGTLLQNYIREGPATVTITNDFWSPELLEWIASMSLTGGVQSTVSVVDLSGRKKMLDIGGGHGLYSIFFTKKYPGLRSYVLDLPQVAELTKNYIAKFNAEGQVEAIPGDYHDLKTAEKYDVVLVSNVTSSLEDFKYLMSLSYELLEKGGLIVLRNYVSDLADDWSSLVALERFSRRGKDSFSSVQIMDALKGAGFATIKKLYSAEGILILQAEKP</sequence>
<keyword evidence="1" id="KW-0489">Methyltransferase</keyword>
<accession>A0AAP2W7T7</accession>
<protein>
    <recommendedName>
        <fullName evidence="8">Dimerisation domain-containing protein</fullName>
    </recommendedName>
</protein>
<dbReference type="InterPro" id="IPR012967">
    <property type="entry name" value="COMT_dimerisation"/>
</dbReference>